<dbReference type="Proteomes" id="UP000235371">
    <property type="component" value="Unassembled WGS sequence"/>
</dbReference>
<sequence>MIRCELPFVDSSREYFVSNTRRMKNFRRCFTTFPKSQLMRCEVFFSISASQNGVSMRLKKTCSRRSKKFAHRRSETHASAVCLILSSGLLRRRRASVVERNFDSYPNSSRKLLPYEYGSRKLKIFAPAIGSSPFFPQTRGPAAAARPR</sequence>
<gene>
    <name evidence="1" type="ORF">K444DRAFT_358644</name>
</gene>
<dbReference type="EMBL" id="KZ613785">
    <property type="protein sequence ID" value="PMD61916.1"/>
    <property type="molecule type" value="Genomic_DNA"/>
</dbReference>
<dbReference type="InParanoid" id="A0A2J6TFW2"/>
<evidence type="ECO:0000313" key="2">
    <source>
        <dbReference type="Proteomes" id="UP000235371"/>
    </source>
</evidence>
<organism evidence="1 2">
    <name type="scientific">Hyaloscypha bicolor E</name>
    <dbReference type="NCBI Taxonomy" id="1095630"/>
    <lineage>
        <taxon>Eukaryota</taxon>
        <taxon>Fungi</taxon>
        <taxon>Dikarya</taxon>
        <taxon>Ascomycota</taxon>
        <taxon>Pezizomycotina</taxon>
        <taxon>Leotiomycetes</taxon>
        <taxon>Helotiales</taxon>
        <taxon>Hyaloscyphaceae</taxon>
        <taxon>Hyaloscypha</taxon>
        <taxon>Hyaloscypha bicolor</taxon>
    </lineage>
</organism>
<dbReference type="RefSeq" id="XP_024738820.1">
    <property type="nucleotide sequence ID" value="XM_024872157.1"/>
</dbReference>
<evidence type="ECO:0000313" key="1">
    <source>
        <dbReference type="EMBL" id="PMD61916.1"/>
    </source>
</evidence>
<accession>A0A2J6TFW2</accession>
<dbReference type="AlphaFoldDB" id="A0A2J6TFW2"/>
<keyword evidence="2" id="KW-1185">Reference proteome</keyword>
<dbReference type="GeneID" id="36580238"/>
<protein>
    <submittedName>
        <fullName evidence="1">Uncharacterized protein</fullName>
    </submittedName>
</protein>
<name>A0A2J6TFW2_9HELO</name>
<reference evidence="1 2" key="1">
    <citation type="submission" date="2016-04" db="EMBL/GenBank/DDBJ databases">
        <title>A degradative enzymes factory behind the ericoid mycorrhizal symbiosis.</title>
        <authorList>
            <consortium name="DOE Joint Genome Institute"/>
            <person name="Martino E."/>
            <person name="Morin E."/>
            <person name="Grelet G."/>
            <person name="Kuo A."/>
            <person name="Kohler A."/>
            <person name="Daghino S."/>
            <person name="Barry K."/>
            <person name="Choi C."/>
            <person name="Cichocki N."/>
            <person name="Clum A."/>
            <person name="Copeland A."/>
            <person name="Hainaut M."/>
            <person name="Haridas S."/>
            <person name="Labutti K."/>
            <person name="Lindquist E."/>
            <person name="Lipzen A."/>
            <person name="Khouja H.-R."/>
            <person name="Murat C."/>
            <person name="Ohm R."/>
            <person name="Olson A."/>
            <person name="Spatafora J."/>
            <person name="Veneault-Fourrey C."/>
            <person name="Henrissat B."/>
            <person name="Grigoriev I."/>
            <person name="Martin F."/>
            <person name="Perotto S."/>
        </authorList>
    </citation>
    <scope>NUCLEOTIDE SEQUENCE [LARGE SCALE GENOMIC DNA]</scope>
    <source>
        <strain evidence="1 2">E</strain>
    </source>
</reference>
<proteinExistence type="predicted"/>